<dbReference type="AlphaFoldDB" id="A0A2J6TDH5"/>
<proteinExistence type="predicted"/>
<feature type="transmembrane region" description="Helical" evidence="1">
    <location>
        <begin position="6"/>
        <end position="27"/>
    </location>
</feature>
<keyword evidence="1" id="KW-1133">Transmembrane helix</keyword>
<keyword evidence="1" id="KW-0812">Transmembrane</keyword>
<name>A0A2J6TDH5_9HELO</name>
<dbReference type="InParanoid" id="A0A2J6TDH5"/>
<dbReference type="EMBL" id="KZ613787">
    <property type="protein sequence ID" value="PMD61053.1"/>
    <property type="molecule type" value="Genomic_DNA"/>
</dbReference>
<organism evidence="2 3">
    <name type="scientific">Hyaloscypha bicolor E</name>
    <dbReference type="NCBI Taxonomy" id="1095630"/>
    <lineage>
        <taxon>Eukaryota</taxon>
        <taxon>Fungi</taxon>
        <taxon>Dikarya</taxon>
        <taxon>Ascomycota</taxon>
        <taxon>Pezizomycotina</taxon>
        <taxon>Leotiomycetes</taxon>
        <taxon>Helotiales</taxon>
        <taxon>Hyaloscyphaceae</taxon>
        <taxon>Hyaloscypha</taxon>
        <taxon>Hyaloscypha bicolor</taxon>
    </lineage>
</organism>
<dbReference type="OrthoDB" id="2147008at2759"/>
<feature type="transmembrane region" description="Helical" evidence="1">
    <location>
        <begin position="48"/>
        <end position="67"/>
    </location>
</feature>
<dbReference type="PANTHER" id="PTHR38446:SF1">
    <property type="entry name" value="BLL0914 PROTEIN"/>
    <property type="match status" value="1"/>
</dbReference>
<gene>
    <name evidence="2" type="ORF">K444DRAFT_612319</name>
</gene>
<keyword evidence="1" id="KW-0472">Membrane</keyword>
<dbReference type="STRING" id="1095630.A0A2J6TDH5"/>
<dbReference type="GeneID" id="36588182"/>
<feature type="transmembrane region" description="Helical" evidence="1">
    <location>
        <begin position="79"/>
        <end position="98"/>
    </location>
</feature>
<protein>
    <submittedName>
        <fullName evidence="2">DUF1304-domain-containing protein</fullName>
    </submittedName>
</protein>
<accession>A0A2J6TDH5</accession>
<evidence type="ECO:0000313" key="2">
    <source>
        <dbReference type="EMBL" id="PMD61053.1"/>
    </source>
</evidence>
<keyword evidence="3" id="KW-1185">Reference proteome</keyword>
<evidence type="ECO:0000313" key="3">
    <source>
        <dbReference type="Proteomes" id="UP000235371"/>
    </source>
</evidence>
<dbReference type="PANTHER" id="PTHR38446">
    <property type="entry name" value="BLL0914 PROTEIN"/>
    <property type="match status" value="1"/>
</dbReference>
<sequence>MPPLSSIPVFLVATEHIYIMVLESFLWTSPRGRKAFRTTPAFAESTKVLAANQGLYNGFLAAGLYWGLFHPVRDFGKQIQLFFLGCVLAAGAVGGATANKKIFFIQGMPGMVGLAAVLLS</sequence>
<dbReference type="RefSeq" id="XP_024737957.1">
    <property type="nucleotide sequence ID" value="XM_024880105.1"/>
</dbReference>
<reference evidence="2 3" key="1">
    <citation type="submission" date="2016-04" db="EMBL/GenBank/DDBJ databases">
        <title>A degradative enzymes factory behind the ericoid mycorrhizal symbiosis.</title>
        <authorList>
            <consortium name="DOE Joint Genome Institute"/>
            <person name="Martino E."/>
            <person name="Morin E."/>
            <person name="Grelet G."/>
            <person name="Kuo A."/>
            <person name="Kohler A."/>
            <person name="Daghino S."/>
            <person name="Barry K."/>
            <person name="Choi C."/>
            <person name="Cichocki N."/>
            <person name="Clum A."/>
            <person name="Copeland A."/>
            <person name="Hainaut M."/>
            <person name="Haridas S."/>
            <person name="Labutti K."/>
            <person name="Lindquist E."/>
            <person name="Lipzen A."/>
            <person name="Khouja H.-R."/>
            <person name="Murat C."/>
            <person name="Ohm R."/>
            <person name="Olson A."/>
            <person name="Spatafora J."/>
            <person name="Veneault-Fourrey C."/>
            <person name="Henrissat B."/>
            <person name="Grigoriev I."/>
            <person name="Martin F."/>
            <person name="Perotto S."/>
        </authorList>
    </citation>
    <scope>NUCLEOTIDE SEQUENCE [LARGE SCALE GENOMIC DNA]</scope>
    <source>
        <strain evidence="2 3">E</strain>
    </source>
</reference>
<dbReference type="Proteomes" id="UP000235371">
    <property type="component" value="Unassembled WGS sequence"/>
</dbReference>
<dbReference type="Pfam" id="PF06993">
    <property type="entry name" value="DUF1304"/>
    <property type="match status" value="1"/>
</dbReference>
<evidence type="ECO:0000256" key="1">
    <source>
        <dbReference type="SAM" id="Phobius"/>
    </source>
</evidence>
<dbReference type="InterPro" id="IPR009732">
    <property type="entry name" value="DUF1304"/>
</dbReference>